<dbReference type="Gene3D" id="3.40.50.1980">
    <property type="entry name" value="Nitrogenase molybdenum iron protein domain"/>
    <property type="match status" value="2"/>
</dbReference>
<name>A0A6J7AD13_9ZZZZ</name>
<dbReference type="PRINTS" id="PR00083">
    <property type="entry name" value="HOLDHDRGNASE"/>
</dbReference>
<evidence type="ECO:0000256" key="3">
    <source>
        <dbReference type="ARBA" id="ARBA00022723"/>
    </source>
</evidence>
<evidence type="ECO:0000256" key="2">
    <source>
        <dbReference type="ARBA" id="ARBA00010178"/>
    </source>
</evidence>
<gene>
    <name evidence="6" type="ORF">UFOPK3217_00808</name>
</gene>
<evidence type="ECO:0000313" key="6">
    <source>
        <dbReference type="EMBL" id="CAB4830781.1"/>
    </source>
</evidence>
<evidence type="ECO:0000256" key="5">
    <source>
        <dbReference type="ARBA" id="ARBA00023002"/>
    </source>
</evidence>
<dbReference type="PANTHER" id="PTHR21256:SF2">
    <property type="entry name" value="HISTIDINE BIOSYNTHESIS TRIFUNCTIONAL PROTEIN"/>
    <property type="match status" value="1"/>
</dbReference>
<dbReference type="PIRSF" id="PIRSF000099">
    <property type="entry name" value="Histidinol_dh"/>
    <property type="match status" value="1"/>
</dbReference>
<comment type="cofactor">
    <cofactor evidence="1">
        <name>Zn(2+)</name>
        <dbReference type="ChEBI" id="CHEBI:29105"/>
    </cofactor>
</comment>
<dbReference type="Pfam" id="PF00815">
    <property type="entry name" value="Histidinol_dh"/>
    <property type="match status" value="1"/>
</dbReference>
<dbReference type="InterPro" id="IPR016161">
    <property type="entry name" value="Ald_DH/histidinol_DH"/>
</dbReference>
<dbReference type="GO" id="GO:0046872">
    <property type="term" value="F:metal ion binding"/>
    <property type="evidence" value="ECO:0007669"/>
    <property type="project" value="UniProtKB-KW"/>
</dbReference>
<dbReference type="SUPFAM" id="SSF53720">
    <property type="entry name" value="ALDH-like"/>
    <property type="match status" value="1"/>
</dbReference>
<dbReference type="InterPro" id="IPR001692">
    <property type="entry name" value="Histidinol_DH_CS"/>
</dbReference>
<dbReference type="PANTHER" id="PTHR21256">
    <property type="entry name" value="HISTIDINOL DEHYDROGENASE HDH"/>
    <property type="match status" value="1"/>
</dbReference>
<accession>A0A6J7AD13</accession>
<protein>
    <submittedName>
        <fullName evidence="6">Unannotated protein</fullName>
    </submittedName>
</protein>
<dbReference type="GO" id="GO:0051287">
    <property type="term" value="F:NAD binding"/>
    <property type="evidence" value="ECO:0007669"/>
    <property type="project" value="InterPro"/>
</dbReference>
<dbReference type="Gene3D" id="1.20.5.1300">
    <property type="match status" value="1"/>
</dbReference>
<dbReference type="NCBIfam" id="TIGR00069">
    <property type="entry name" value="hisD"/>
    <property type="match status" value="1"/>
</dbReference>
<keyword evidence="5" id="KW-0560">Oxidoreductase</keyword>
<dbReference type="InterPro" id="IPR012131">
    <property type="entry name" value="Hstdl_DH"/>
</dbReference>
<dbReference type="GO" id="GO:0004399">
    <property type="term" value="F:histidinol dehydrogenase activity"/>
    <property type="evidence" value="ECO:0007669"/>
    <property type="project" value="InterPro"/>
</dbReference>
<dbReference type="CDD" id="cd06572">
    <property type="entry name" value="Histidinol_dh"/>
    <property type="match status" value="1"/>
</dbReference>
<comment type="similarity">
    <text evidence="2">Belongs to the histidinol dehydrogenase family.</text>
</comment>
<dbReference type="GO" id="GO:0000105">
    <property type="term" value="P:L-histidine biosynthetic process"/>
    <property type="evidence" value="ECO:0007669"/>
    <property type="project" value="InterPro"/>
</dbReference>
<dbReference type="FunFam" id="3.40.50.1980:FF:000001">
    <property type="entry name" value="Histidinol dehydrogenase"/>
    <property type="match status" value="1"/>
</dbReference>
<organism evidence="6">
    <name type="scientific">freshwater metagenome</name>
    <dbReference type="NCBI Taxonomy" id="449393"/>
    <lineage>
        <taxon>unclassified sequences</taxon>
        <taxon>metagenomes</taxon>
        <taxon>ecological metagenomes</taxon>
    </lineage>
</organism>
<keyword evidence="3" id="KW-0479">Metal-binding</keyword>
<dbReference type="AlphaFoldDB" id="A0A6J7AD13"/>
<dbReference type="InterPro" id="IPR022695">
    <property type="entry name" value="Histidinol_DH_monofunct"/>
</dbReference>
<evidence type="ECO:0000256" key="4">
    <source>
        <dbReference type="ARBA" id="ARBA00022833"/>
    </source>
</evidence>
<dbReference type="PROSITE" id="PS00611">
    <property type="entry name" value="HISOL_DEHYDROGENASE"/>
    <property type="match status" value="1"/>
</dbReference>
<dbReference type="EMBL" id="CAFABJ010000120">
    <property type="protein sequence ID" value="CAB4830781.1"/>
    <property type="molecule type" value="Genomic_DNA"/>
</dbReference>
<evidence type="ECO:0000256" key="1">
    <source>
        <dbReference type="ARBA" id="ARBA00001947"/>
    </source>
</evidence>
<sequence length="435" mass="45949">MIRTVDLRGKTLDKAGYQAELPRAKLDVAQAMTLIEPILRRVQHGTEADLIALAQEFDGVTPPSIRVPQSALDAALAQLDPAIRKALEVSAERIRKVHNDQVRTETRTTVVDGGVVTEKWIPVDRVGLYVPGGRAVYPSSVLMNVIPAQIAQVQSIAVASPPQKEFGGLPHPTILATCALLGITEVYAVGGAQAIALFAYGMKGVAQKCDLVTGPGNIYVAAAKRALRGVIGIDSEAGPTEIAILADESALAADVAADLISQAEHDVIAAAVLVTTSAQLAKDVEAELEKRVAATKHSERIRSALTGIQSAIALVDSIEQGLDVVNAYAAEHLEIQTRNASRDAQQVRNAGAVFIGRFSPVSLGDYSAGSNHVLPTGGCACHSSGLSVQTFLRGLHFIEYDKNAFTDILETVVTLANSEDLPAHGEAMTARLENL</sequence>
<proteinExistence type="inferred from homology"/>
<dbReference type="GO" id="GO:0005829">
    <property type="term" value="C:cytosol"/>
    <property type="evidence" value="ECO:0007669"/>
    <property type="project" value="TreeGrafter"/>
</dbReference>
<keyword evidence="4" id="KW-0862">Zinc</keyword>
<dbReference type="HAMAP" id="MF_01024">
    <property type="entry name" value="HisD"/>
    <property type="match status" value="1"/>
</dbReference>
<reference evidence="6" key="1">
    <citation type="submission" date="2020-05" db="EMBL/GenBank/DDBJ databases">
        <authorList>
            <person name="Chiriac C."/>
            <person name="Salcher M."/>
            <person name="Ghai R."/>
            <person name="Kavagutti S V."/>
        </authorList>
    </citation>
    <scope>NUCLEOTIDE SEQUENCE</scope>
</reference>